<dbReference type="AlphaFoldDB" id="A0A8S9KDG8"/>
<dbReference type="Gene3D" id="3.30.420.10">
    <property type="entry name" value="Ribonuclease H-like superfamily/Ribonuclease H"/>
    <property type="match status" value="1"/>
</dbReference>
<dbReference type="InterPro" id="IPR036397">
    <property type="entry name" value="RNaseH_sf"/>
</dbReference>
<evidence type="ECO:0000313" key="2">
    <source>
        <dbReference type="EMBL" id="KAF2592794.1"/>
    </source>
</evidence>
<proteinExistence type="predicted"/>
<dbReference type="Pfam" id="PF13456">
    <property type="entry name" value="RVT_3"/>
    <property type="match status" value="1"/>
</dbReference>
<dbReference type="EMBL" id="QGKY02000164">
    <property type="protein sequence ID" value="KAF2592794.1"/>
    <property type="molecule type" value="Genomic_DNA"/>
</dbReference>
<dbReference type="GO" id="GO:0004523">
    <property type="term" value="F:RNA-DNA hybrid ribonuclease activity"/>
    <property type="evidence" value="ECO:0007669"/>
    <property type="project" value="InterPro"/>
</dbReference>
<dbReference type="PANTHER" id="PTHR47074:SF49">
    <property type="entry name" value="POLYNUCLEOTIDYL TRANSFERASE, RIBONUCLEASE H-LIKE SUPERFAMILY PROTEIN"/>
    <property type="match status" value="1"/>
</dbReference>
<comment type="caution">
    <text evidence="2">The sequence shown here is derived from an EMBL/GenBank/DDBJ whole genome shotgun (WGS) entry which is preliminary data.</text>
</comment>
<dbReference type="PANTHER" id="PTHR47074">
    <property type="entry name" value="BNAC02G40300D PROTEIN"/>
    <property type="match status" value="1"/>
</dbReference>
<evidence type="ECO:0000259" key="1">
    <source>
        <dbReference type="Pfam" id="PF13456"/>
    </source>
</evidence>
<organism evidence="2">
    <name type="scientific">Brassica cretica</name>
    <name type="common">Mustard</name>
    <dbReference type="NCBI Taxonomy" id="69181"/>
    <lineage>
        <taxon>Eukaryota</taxon>
        <taxon>Viridiplantae</taxon>
        <taxon>Streptophyta</taxon>
        <taxon>Embryophyta</taxon>
        <taxon>Tracheophyta</taxon>
        <taxon>Spermatophyta</taxon>
        <taxon>Magnoliopsida</taxon>
        <taxon>eudicotyledons</taxon>
        <taxon>Gunneridae</taxon>
        <taxon>Pentapetalae</taxon>
        <taxon>rosids</taxon>
        <taxon>malvids</taxon>
        <taxon>Brassicales</taxon>
        <taxon>Brassicaceae</taxon>
        <taxon>Brassiceae</taxon>
        <taxon>Brassica</taxon>
    </lineage>
</organism>
<protein>
    <recommendedName>
        <fullName evidence="1">RNase H type-1 domain-containing protein</fullName>
    </recommendedName>
</protein>
<gene>
    <name evidence="2" type="ORF">F2Q70_00042324</name>
</gene>
<name>A0A8S9KDG8_BRACR</name>
<dbReference type="InterPro" id="IPR002156">
    <property type="entry name" value="RNaseH_domain"/>
</dbReference>
<reference evidence="2" key="1">
    <citation type="submission" date="2019-12" db="EMBL/GenBank/DDBJ databases">
        <title>Genome sequencing and annotation of Brassica cretica.</title>
        <authorList>
            <person name="Studholme D.J."/>
            <person name="Sarris P.F."/>
        </authorList>
    </citation>
    <scope>NUCLEOTIDE SEQUENCE</scope>
    <source>
        <strain evidence="2">PFS-102/07</strain>
        <tissue evidence="2">Leaf</tissue>
    </source>
</reference>
<sequence length="263" mass="29430">MPHKRLLGEGFASGRTRMSVLYPIRTDGSGIREDASDLRVSDLLTSDLKWNTRKIEELLPSMAAAIQCLRPSRMGVEDAFIWQPLRSRIYSIWIARNQLIFENKTSSPEEVVLRSITSAREWYLPKIQNSKLLDKKTGLKAEMGRGSEVQEFASSPLMEEALECPSMLQQALSSNIESLRVFSDNQTLVRAINSNLMDKEIVGVVFGIKSLSGLFVSISFSYVSRSDNLDADRFEKKVMHDPSPASTLFLSHASDSILGHVMG</sequence>
<accession>A0A8S9KDG8</accession>
<dbReference type="CDD" id="cd06222">
    <property type="entry name" value="RNase_H_like"/>
    <property type="match status" value="1"/>
</dbReference>
<feature type="domain" description="RNase H type-1" evidence="1">
    <location>
        <begin position="160"/>
        <end position="234"/>
    </location>
</feature>
<dbReference type="InterPro" id="IPR044730">
    <property type="entry name" value="RNase_H-like_dom_plant"/>
</dbReference>
<dbReference type="InterPro" id="IPR052929">
    <property type="entry name" value="RNase_H-like_EbsB-rel"/>
</dbReference>
<dbReference type="GO" id="GO:0003676">
    <property type="term" value="F:nucleic acid binding"/>
    <property type="evidence" value="ECO:0007669"/>
    <property type="project" value="InterPro"/>
</dbReference>